<dbReference type="EMBL" id="OJIN01000223">
    <property type="protein sequence ID" value="SPD75913.1"/>
    <property type="molecule type" value="Genomic_DNA"/>
</dbReference>
<feature type="signal peptide" evidence="1">
    <location>
        <begin position="1"/>
        <end position="24"/>
    </location>
</feature>
<organism evidence="2">
    <name type="scientific">uncultured Desulfobacterium sp</name>
    <dbReference type="NCBI Taxonomy" id="201089"/>
    <lineage>
        <taxon>Bacteria</taxon>
        <taxon>Pseudomonadati</taxon>
        <taxon>Thermodesulfobacteriota</taxon>
        <taxon>Desulfobacteria</taxon>
        <taxon>Desulfobacterales</taxon>
        <taxon>Desulfobacteriaceae</taxon>
        <taxon>Desulfobacterium</taxon>
        <taxon>environmental samples</taxon>
    </lineage>
</organism>
<dbReference type="InterPro" id="IPR031823">
    <property type="entry name" value="TatT"/>
</dbReference>
<sequence>MKKLVTVSSAVLMLCLALSGCVKMALRSAPSFIPNLSQAFFEECDPNLAKQALPAALKLMEGLLKNDPENRQILTNLCMGYTGYAMLFIEDDNPDEASQLYLRARDYGLKALGKKSPLLNEVNVENKIAADRISSIKDDGLETLFWTTAAWNAWINLNLNDPKAIGQAPVAKACLERVQELNANYFFCMPYILDAIIASAMPGPLSAEREKAKAVFEKAIDLTDGKFFLAHYSFARYYAVRAQDKELFLRLINAVEHTPASEIKEVCLINAVMKQKMQRLKERLNDLFL</sequence>
<evidence type="ECO:0000256" key="1">
    <source>
        <dbReference type="SAM" id="SignalP"/>
    </source>
</evidence>
<feature type="chain" id="PRO_5019279792" description="Lipoprotein" evidence="1">
    <location>
        <begin position="25"/>
        <end position="289"/>
    </location>
</feature>
<dbReference type="Pfam" id="PF16811">
    <property type="entry name" value="TAtT"/>
    <property type="match status" value="1"/>
</dbReference>
<dbReference type="Gene3D" id="1.25.40.920">
    <property type="entry name" value="TRAP transporter T-component"/>
    <property type="match status" value="1"/>
</dbReference>
<dbReference type="AlphaFoldDB" id="A0A445N2J2"/>
<accession>A0A445N2J2</accession>
<gene>
    <name evidence="2" type="ORF">PITCH_A780043</name>
</gene>
<name>A0A445N2J2_9BACT</name>
<dbReference type="InterPro" id="IPR038537">
    <property type="entry name" value="TatT_sf"/>
</dbReference>
<evidence type="ECO:0008006" key="3">
    <source>
        <dbReference type="Google" id="ProtNLM"/>
    </source>
</evidence>
<protein>
    <recommendedName>
        <fullName evidence="3">Lipoprotein</fullName>
    </recommendedName>
</protein>
<proteinExistence type="predicted"/>
<evidence type="ECO:0000313" key="2">
    <source>
        <dbReference type="EMBL" id="SPD75913.1"/>
    </source>
</evidence>
<keyword evidence="1" id="KW-0732">Signal</keyword>
<reference evidence="2" key="1">
    <citation type="submission" date="2018-01" db="EMBL/GenBank/DDBJ databases">
        <authorList>
            <person name="Regsiter A."/>
            <person name="William W."/>
        </authorList>
    </citation>
    <scope>NUCLEOTIDE SEQUENCE</scope>
    <source>
        <strain evidence="2">TRIP AH-1</strain>
    </source>
</reference>
<dbReference type="PROSITE" id="PS51257">
    <property type="entry name" value="PROKAR_LIPOPROTEIN"/>
    <property type="match status" value="1"/>
</dbReference>